<dbReference type="EMBL" id="JAETXX010000002">
    <property type="protein sequence ID" value="MCF8714147.1"/>
    <property type="molecule type" value="Genomic_DNA"/>
</dbReference>
<name>A0ABS9J156_9FLAO</name>
<organism evidence="3 4">
    <name type="scientific">Joostella atrarenae</name>
    <dbReference type="NCBI Taxonomy" id="679257"/>
    <lineage>
        <taxon>Bacteria</taxon>
        <taxon>Pseudomonadati</taxon>
        <taxon>Bacteroidota</taxon>
        <taxon>Flavobacteriia</taxon>
        <taxon>Flavobacteriales</taxon>
        <taxon>Flavobacteriaceae</taxon>
        <taxon>Joostella</taxon>
    </lineage>
</organism>
<keyword evidence="2" id="KW-0812">Transmembrane</keyword>
<accession>A0ABS9J156</accession>
<keyword evidence="2" id="KW-1133">Transmembrane helix</keyword>
<evidence type="ECO:0000313" key="3">
    <source>
        <dbReference type="EMBL" id="MCF8714147.1"/>
    </source>
</evidence>
<evidence type="ECO:0000256" key="1">
    <source>
        <dbReference type="SAM" id="MobiDB-lite"/>
    </source>
</evidence>
<dbReference type="Proteomes" id="UP000829517">
    <property type="component" value="Unassembled WGS sequence"/>
</dbReference>
<comment type="caution">
    <text evidence="3">The sequence shown here is derived from an EMBL/GenBank/DDBJ whole genome shotgun (WGS) entry which is preliminary data.</text>
</comment>
<feature type="region of interest" description="Disordered" evidence="1">
    <location>
        <begin position="42"/>
        <end position="89"/>
    </location>
</feature>
<keyword evidence="2" id="KW-0472">Membrane</keyword>
<evidence type="ECO:0000313" key="4">
    <source>
        <dbReference type="Proteomes" id="UP000829517"/>
    </source>
</evidence>
<proteinExistence type="predicted"/>
<feature type="compositionally biased region" description="Basic and acidic residues" evidence="1">
    <location>
        <begin position="58"/>
        <end position="68"/>
    </location>
</feature>
<dbReference type="InterPro" id="IPR032272">
    <property type="entry name" value="DUF4834"/>
</dbReference>
<sequence>MQLLRTILIILLVWYGFKILSRLFGPYLIKYASKKMEKKFSQQFGQQQNQNRQQTNYKEGETVIDKKPQNSNTNSSGKVGEYIEFEEID</sequence>
<feature type="transmembrane region" description="Helical" evidence="2">
    <location>
        <begin position="6"/>
        <end position="29"/>
    </location>
</feature>
<reference evidence="3 4" key="1">
    <citation type="submission" date="2021-01" db="EMBL/GenBank/DDBJ databases">
        <title>Genome sequencing of Joostella atrarenae M1-2 (= KCTC 23194).</title>
        <authorList>
            <person name="Zakaria M.R."/>
            <person name="Lam M.Q."/>
            <person name="Chong C.S."/>
        </authorList>
    </citation>
    <scope>NUCLEOTIDE SEQUENCE [LARGE SCALE GENOMIC DNA]</scope>
    <source>
        <strain evidence="3 4">M1-2</strain>
    </source>
</reference>
<dbReference type="RefSeq" id="WP_236958109.1">
    <property type="nucleotide sequence ID" value="NZ_JAETXX010000002.1"/>
</dbReference>
<protein>
    <submittedName>
        <fullName evidence="3">DUF4834 family protein</fullName>
    </submittedName>
</protein>
<gene>
    <name evidence="3" type="ORF">JM658_04835</name>
</gene>
<keyword evidence="4" id="KW-1185">Reference proteome</keyword>
<feature type="compositionally biased region" description="Low complexity" evidence="1">
    <location>
        <begin position="42"/>
        <end position="56"/>
    </location>
</feature>
<dbReference type="Pfam" id="PF16118">
    <property type="entry name" value="DUF4834"/>
    <property type="match status" value="1"/>
</dbReference>
<evidence type="ECO:0000256" key="2">
    <source>
        <dbReference type="SAM" id="Phobius"/>
    </source>
</evidence>